<dbReference type="AlphaFoldDB" id="A0A2T6ZTG2"/>
<dbReference type="STRING" id="42251.A0A2T6ZTG2"/>
<evidence type="ECO:0000313" key="6">
    <source>
        <dbReference type="EMBL" id="PUU78771.1"/>
    </source>
</evidence>
<dbReference type="GO" id="GO:0006506">
    <property type="term" value="P:GPI anchor biosynthetic process"/>
    <property type="evidence" value="ECO:0007669"/>
    <property type="project" value="TreeGrafter"/>
</dbReference>
<evidence type="ECO:0000256" key="1">
    <source>
        <dbReference type="ARBA" id="ARBA00006739"/>
    </source>
</evidence>
<accession>A0A2T6ZTG2</accession>
<reference evidence="6 7" key="1">
    <citation type="submission" date="2017-04" db="EMBL/GenBank/DDBJ databases">
        <title>Draft genome sequence of Tuber borchii Vittad., a whitish edible truffle.</title>
        <authorList>
            <consortium name="DOE Joint Genome Institute"/>
            <person name="Murat C."/>
            <person name="Kuo A."/>
            <person name="Barry K.W."/>
            <person name="Clum A."/>
            <person name="Dockter R.B."/>
            <person name="Fauchery L."/>
            <person name="Iotti M."/>
            <person name="Kohler A."/>
            <person name="Labutti K."/>
            <person name="Lindquist E.A."/>
            <person name="Lipzen A."/>
            <person name="Ohm R.A."/>
            <person name="Wang M."/>
            <person name="Grigoriev I.V."/>
            <person name="Zambonelli A."/>
            <person name="Martin F.M."/>
        </authorList>
    </citation>
    <scope>NUCLEOTIDE SEQUENCE [LARGE SCALE GENOMIC DNA]</scope>
    <source>
        <strain evidence="6 7">Tbo3840</strain>
    </source>
</reference>
<dbReference type="EMBL" id="NESQ01000107">
    <property type="protein sequence ID" value="PUU78771.1"/>
    <property type="molecule type" value="Genomic_DNA"/>
</dbReference>
<comment type="caution">
    <text evidence="6">The sequence shown here is derived from an EMBL/GenBank/DDBJ whole genome shotgun (WGS) entry which is preliminary data.</text>
</comment>
<dbReference type="Pfam" id="PF00535">
    <property type="entry name" value="Glycos_transf_2"/>
    <property type="match status" value="1"/>
</dbReference>
<dbReference type="InterPro" id="IPR001173">
    <property type="entry name" value="Glyco_trans_2-like"/>
</dbReference>
<sequence>LLSTSNECKNFIIIAWLLEKTFVEYYYAGSSLSSLNDAPPDSTQEVENQFITLYWANRVLKPPTGKLGLGTVYVHGLQFAMGTFVIIMDTDLLHHVISNSNGKY</sequence>
<evidence type="ECO:0000256" key="3">
    <source>
        <dbReference type="ARBA" id="ARBA00022676"/>
    </source>
</evidence>
<evidence type="ECO:0000256" key="2">
    <source>
        <dbReference type="ARBA" id="ARBA00012704"/>
    </source>
</evidence>
<keyword evidence="7" id="KW-1185">Reference proteome</keyword>
<dbReference type="GO" id="GO:0004582">
    <property type="term" value="F:dolichyl-phosphate beta-D-mannosyltransferase activity"/>
    <property type="evidence" value="ECO:0007669"/>
    <property type="project" value="UniProtKB-EC"/>
</dbReference>
<dbReference type="PANTHER" id="PTHR43398:SF1">
    <property type="entry name" value="DOLICHOL-PHOSPHATE MANNOSYLTRANSFERASE SUBUNIT 1"/>
    <property type="match status" value="1"/>
</dbReference>
<dbReference type="GO" id="GO:0006488">
    <property type="term" value="P:dolichol-linked oligosaccharide biosynthetic process"/>
    <property type="evidence" value="ECO:0007669"/>
    <property type="project" value="TreeGrafter"/>
</dbReference>
<dbReference type="Proteomes" id="UP000244722">
    <property type="component" value="Unassembled WGS sequence"/>
</dbReference>
<protein>
    <recommendedName>
        <fullName evidence="2">dolichyl-phosphate beta-D-mannosyltransferase</fullName>
        <ecNumber evidence="2">2.4.1.83</ecNumber>
    </recommendedName>
</protein>
<organism evidence="6 7">
    <name type="scientific">Tuber borchii</name>
    <name type="common">White truffle</name>
    <dbReference type="NCBI Taxonomy" id="42251"/>
    <lineage>
        <taxon>Eukaryota</taxon>
        <taxon>Fungi</taxon>
        <taxon>Dikarya</taxon>
        <taxon>Ascomycota</taxon>
        <taxon>Pezizomycotina</taxon>
        <taxon>Pezizomycetes</taxon>
        <taxon>Pezizales</taxon>
        <taxon>Tuberaceae</taxon>
        <taxon>Tuber</taxon>
    </lineage>
</organism>
<evidence type="ECO:0000313" key="7">
    <source>
        <dbReference type="Proteomes" id="UP000244722"/>
    </source>
</evidence>
<dbReference type="OrthoDB" id="2603at2759"/>
<evidence type="ECO:0000259" key="5">
    <source>
        <dbReference type="Pfam" id="PF00535"/>
    </source>
</evidence>
<dbReference type="PANTHER" id="PTHR43398">
    <property type="entry name" value="DOLICHOL-PHOSPHATE MANNOSYLTRANSFERASE SUBUNIT 1"/>
    <property type="match status" value="1"/>
</dbReference>
<name>A0A2T6ZTG2_TUBBO</name>
<comment type="similarity">
    <text evidence="1">Belongs to the glycosyltransferase 2 family.</text>
</comment>
<dbReference type="GO" id="GO:0005789">
    <property type="term" value="C:endoplasmic reticulum membrane"/>
    <property type="evidence" value="ECO:0007669"/>
    <property type="project" value="TreeGrafter"/>
</dbReference>
<feature type="domain" description="Glycosyltransferase 2-like" evidence="5">
    <location>
        <begin position="35"/>
        <end position="95"/>
    </location>
</feature>
<dbReference type="GO" id="GO:0035269">
    <property type="term" value="P:protein O-linked glycosylation via mannose"/>
    <property type="evidence" value="ECO:0007669"/>
    <property type="project" value="TreeGrafter"/>
</dbReference>
<proteinExistence type="inferred from homology"/>
<keyword evidence="3" id="KW-0328">Glycosyltransferase</keyword>
<keyword evidence="4" id="KW-0808">Transferase</keyword>
<dbReference type="InterPro" id="IPR039528">
    <property type="entry name" value="DPM1-like"/>
</dbReference>
<feature type="non-terminal residue" evidence="6">
    <location>
        <position position="1"/>
    </location>
</feature>
<gene>
    <name evidence="6" type="ORF">B9Z19DRAFT_981451</name>
</gene>
<dbReference type="EC" id="2.4.1.83" evidence="2"/>
<evidence type="ECO:0000256" key="4">
    <source>
        <dbReference type="ARBA" id="ARBA00022679"/>
    </source>
</evidence>